<name>A0ABQ9QIF4_9PEZI</name>
<gene>
    <name evidence="3" type="ORF">CTAM01_16536</name>
</gene>
<reference evidence="3 4" key="1">
    <citation type="submission" date="2016-10" db="EMBL/GenBank/DDBJ databases">
        <title>The genome sequence of Colletotrichum fioriniae PJ7.</title>
        <authorList>
            <person name="Baroncelli R."/>
        </authorList>
    </citation>
    <scope>NUCLEOTIDE SEQUENCE [LARGE SCALE GENOMIC DNA]</scope>
    <source>
        <strain evidence="3 4">Tom-12</strain>
    </source>
</reference>
<dbReference type="Proteomes" id="UP001227543">
    <property type="component" value="Unassembled WGS sequence"/>
</dbReference>
<evidence type="ECO:0000313" key="4">
    <source>
        <dbReference type="Proteomes" id="UP001227543"/>
    </source>
</evidence>
<dbReference type="RefSeq" id="XP_060372903.1">
    <property type="nucleotide sequence ID" value="XM_060532529.1"/>
</dbReference>
<dbReference type="InterPro" id="IPR036852">
    <property type="entry name" value="Peptidase_S8/S53_dom_sf"/>
</dbReference>
<feature type="region of interest" description="Disordered" evidence="1">
    <location>
        <begin position="213"/>
        <end position="240"/>
    </location>
</feature>
<dbReference type="GeneID" id="85416767"/>
<keyword evidence="4" id="KW-1185">Reference proteome</keyword>
<proteinExistence type="predicted"/>
<comment type="caution">
    <text evidence="3">The sequence shown here is derived from an EMBL/GenBank/DDBJ whole genome shotgun (WGS) entry which is preliminary data.</text>
</comment>
<sequence length="240" mass="26230">MANLICAIDPLCEIYVARVAEDAFGIRPDRVAKAIEWARSNDVDIISMSFVLGESSKELFDEINAATNQGIVMTCSTHDEGSRVEKAWPASYEGESVSLIVLAACDHYGRVLRHVEKDKYHYLIRGQNVAAGAIPFLTSEDTITGSSVSTALAAGISSLVLTCDRLAHPGKSYKGGVDEGSRYFIVKKHLNMMRSSEKTQFVVLEKFGGIDSPRIAPSDGPGIPSVQSVLEDKFEMRQQR</sequence>
<evidence type="ECO:0000313" key="3">
    <source>
        <dbReference type="EMBL" id="KAK1471413.1"/>
    </source>
</evidence>
<dbReference type="Pfam" id="PF00082">
    <property type="entry name" value="Peptidase_S8"/>
    <property type="match status" value="1"/>
</dbReference>
<protein>
    <recommendedName>
        <fullName evidence="2">Peptidase S8/S53 domain-containing protein</fullName>
    </recommendedName>
</protein>
<dbReference type="SUPFAM" id="SSF52743">
    <property type="entry name" value="Subtilisin-like"/>
    <property type="match status" value="1"/>
</dbReference>
<organism evidence="3 4">
    <name type="scientific">Colletotrichum tamarilloi</name>
    <dbReference type="NCBI Taxonomy" id="1209934"/>
    <lineage>
        <taxon>Eukaryota</taxon>
        <taxon>Fungi</taxon>
        <taxon>Dikarya</taxon>
        <taxon>Ascomycota</taxon>
        <taxon>Pezizomycotina</taxon>
        <taxon>Sordariomycetes</taxon>
        <taxon>Hypocreomycetidae</taxon>
        <taxon>Glomerellales</taxon>
        <taxon>Glomerellaceae</taxon>
        <taxon>Colletotrichum</taxon>
        <taxon>Colletotrichum acutatum species complex</taxon>
    </lineage>
</organism>
<evidence type="ECO:0000256" key="1">
    <source>
        <dbReference type="SAM" id="MobiDB-lite"/>
    </source>
</evidence>
<feature type="compositionally biased region" description="Basic and acidic residues" evidence="1">
    <location>
        <begin position="230"/>
        <end position="240"/>
    </location>
</feature>
<feature type="domain" description="Peptidase S8/S53" evidence="2">
    <location>
        <begin position="12"/>
        <end position="161"/>
    </location>
</feature>
<accession>A0ABQ9QIF4</accession>
<evidence type="ECO:0000259" key="2">
    <source>
        <dbReference type="Pfam" id="PF00082"/>
    </source>
</evidence>
<dbReference type="InterPro" id="IPR000209">
    <property type="entry name" value="Peptidase_S8/S53_dom"/>
</dbReference>
<dbReference type="Gene3D" id="3.40.50.200">
    <property type="entry name" value="Peptidase S8/S53 domain"/>
    <property type="match status" value="1"/>
</dbReference>
<dbReference type="EMBL" id="MLFU01000232">
    <property type="protein sequence ID" value="KAK1471413.1"/>
    <property type="molecule type" value="Genomic_DNA"/>
</dbReference>